<evidence type="ECO:0000256" key="5">
    <source>
        <dbReference type="ARBA" id="ARBA00023235"/>
    </source>
</evidence>
<evidence type="ECO:0000256" key="1">
    <source>
        <dbReference type="ARBA" id="ARBA00000971"/>
    </source>
</evidence>
<feature type="chain" id="PRO_5035174936" description="peptidylprolyl isomerase" evidence="7">
    <location>
        <begin position="26"/>
        <end position="266"/>
    </location>
</feature>
<proteinExistence type="inferred from homology"/>
<dbReference type="PANTHER" id="PTHR47245:SF2">
    <property type="entry name" value="PEPTIDYL-PROLYL CIS-TRANS ISOMERASE HP_0175-RELATED"/>
    <property type="match status" value="1"/>
</dbReference>
<protein>
    <recommendedName>
        <fullName evidence="3">peptidylprolyl isomerase</fullName>
        <ecNumber evidence="3">5.2.1.8</ecNumber>
    </recommendedName>
</protein>
<keyword evidence="4 6" id="KW-0697">Rotamase</keyword>
<comment type="catalytic activity">
    <reaction evidence="1">
        <text>[protein]-peptidylproline (omega=180) = [protein]-peptidylproline (omega=0)</text>
        <dbReference type="Rhea" id="RHEA:16237"/>
        <dbReference type="Rhea" id="RHEA-COMP:10747"/>
        <dbReference type="Rhea" id="RHEA-COMP:10748"/>
        <dbReference type="ChEBI" id="CHEBI:83833"/>
        <dbReference type="ChEBI" id="CHEBI:83834"/>
        <dbReference type="EC" id="5.2.1.8"/>
    </reaction>
</comment>
<dbReference type="SUPFAM" id="SSF109998">
    <property type="entry name" value="Triger factor/SurA peptide-binding domain-like"/>
    <property type="match status" value="1"/>
</dbReference>
<dbReference type="PROSITE" id="PS01096">
    <property type="entry name" value="PPIC_PPIASE_1"/>
    <property type="match status" value="1"/>
</dbReference>
<evidence type="ECO:0000256" key="2">
    <source>
        <dbReference type="ARBA" id="ARBA00007656"/>
    </source>
</evidence>
<evidence type="ECO:0000256" key="4">
    <source>
        <dbReference type="ARBA" id="ARBA00023110"/>
    </source>
</evidence>
<feature type="signal peptide" evidence="7">
    <location>
        <begin position="1"/>
        <end position="25"/>
    </location>
</feature>
<dbReference type="Proteomes" id="UP000604481">
    <property type="component" value="Unassembled WGS sequence"/>
</dbReference>
<comment type="similarity">
    <text evidence="2">Belongs to the PpiC/parvulin rotamase family.</text>
</comment>
<dbReference type="Pfam" id="PF00639">
    <property type="entry name" value="Rotamase"/>
    <property type="match status" value="1"/>
</dbReference>
<dbReference type="PROSITE" id="PS50198">
    <property type="entry name" value="PPIC_PPIASE_2"/>
    <property type="match status" value="1"/>
</dbReference>
<evidence type="ECO:0000256" key="7">
    <source>
        <dbReference type="SAM" id="SignalP"/>
    </source>
</evidence>
<keyword evidence="7" id="KW-0732">Signal</keyword>
<dbReference type="Gene3D" id="3.10.50.40">
    <property type="match status" value="1"/>
</dbReference>
<name>A0A8J7K2C9_9NEIS</name>
<sequence length="266" mass="29028">MFKPTRITLAVAALSLGMTSMVASAAVATVNGVAIPDSRMNAALKQLSQRGQKDSPELRARIKEKLVQDEILSQEAAKRGLDKSPEFQAQLDMARQQMLIGALGNDIMGKIQVSDADLKADYDKIKAGMSPKKYKARHILVKTDAEANAILAELKKGKKFEDLAKAKSMDKGSAVQGGSLGGPQGEWVDPKMFVPAFAAAMNTMSKGQISKEPVKTEYGFHIIKIDDVQDNKAPEFKDVKEQLAEKKKQEQAQKIVEDLTKKAKVE</sequence>
<dbReference type="Gene3D" id="1.10.8.1040">
    <property type="match status" value="1"/>
</dbReference>
<dbReference type="AlphaFoldDB" id="A0A8J7K2C9"/>
<dbReference type="InterPro" id="IPR027304">
    <property type="entry name" value="Trigger_fact/SurA_dom_sf"/>
</dbReference>
<dbReference type="SUPFAM" id="SSF54534">
    <property type="entry name" value="FKBP-like"/>
    <property type="match status" value="1"/>
</dbReference>
<keyword evidence="10" id="KW-1185">Reference proteome</keyword>
<evidence type="ECO:0000313" key="10">
    <source>
        <dbReference type="Proteomes" id="UP000604481"/>
    </source>
</evidence>
<dbReference type="GO" id="GO:0003755">
    <property type="term" value="F:peptidyl-prolyl cis-trans isomerase activity"/>
    <property type="evidence" value="ECO:0007669"/>
    <property type="project" value="UniProtKB-KW"/>
</dbReference>
<gene>
    <name evidence="9" type="ORF">INR99_13455</name>
</gene>
<dbReference type="PANTHER" id="PTHR47245">
    <property type="entry name" value="PEPTIDYLPROLYL ISOMERASE"/>
    <property type="match status" value="1"/>
</dbReference>
<dbReference type="InterPro" id="IPR000297">
    <property type="entry name" value="PPIase_PpiC"/>
</dbReference>
<dbReference type="InterPro" id="IPR046357">
    <property type="entry name" value="PPIase_dom_sf"/>
</dbReference>
<dbReference type="InterPro" id="IPR023058">
    <property type="entry name" value="PPIase_PpiC_CS"/>
</dbReference>
<comment type="caution">
    <text evidence="9">The sequence shown here is derived from an EMBL/GenBank/DDBJ whole genome shotgun (WGS) entry which is preliminary data.</text>
</comment>
<accession>A0A8J7K2C9</accession>
<feature type="domain" description="PpiC" evidence="8">
    <location>
        <begin position="131"/>
        <end position="227"/>
    </location>
</feature>
<dbReference type="RefSeq" id="WP_194116875.1">
    <property type="nucleotide sequence ID" value="NZ_JADFUA010000009.1"/>
</dbReference>
<organism evidence="9 10">
    <name type="scientific">Chitinilyticum piscinae</name>
    <dbReference type="NCBI Taxonomy" id="2866724"/>
    <lineage>
        <taxon>Bacteria</taxon>
        <taxon>Pseudomonadati</taxon>
        <taxon>Pseudomonadota</taxon>
        <taxon>Betaproteobacteria</taxon>
        <taxon>Neisseriales</taxon>
        <taxon>Chitinibacteraceae</taxon>
        <taxon>Chitinilyticum</taxon>
    </lineage>
</organism>
<evidence type="ECO:0000256" key="3">
    <source>
        <dbReference type="ARBA" id="ARBA00013194"/>
    </source>
</evidence>
<dbReference type="EMBL" id="JADFUA010000009">
    <property type="protein sequence ID" value="MBE9610346.1"/>
    <property type="molecule type" value="Genomic_DNA"/>
</dbReference>
<evidence type="ECO:0000313" key="9">
    <source>
        <dbReference type="EMBL" id="MBE9610346.1"/>
    </source>
</evidence>
<dbReference type="EC" id="5.2.1.8" evidence="3"/>
<evidence type="ECO:0000259" key="8">
    <source>
        <dbReference type="PROSITE" id="PS50198"/>
    </source>
</evidence>
<dbReference type="InterPro" id="IPR050245">
    <property type="entry name" value="PrsA_foldase"/>
</dbReference>
<evidence type="ECO:0000256" key="6">
    <source>
        <dbReference type="PROSITE-ProRule" id="PRU00278"/>
    </source>
</evidence>
<keyword evidence="5 6" id="KW-0413">Isomerase</keyword>
<reference evidence="9 10" key="1">
    <citation type="submission" date="2020-10" db="EMBL/GenBank/DDBJ databases">
        <title>The genome sequence of Chitinilyticum litopenaei 4Y14.</title>
        <authorList>
            <person name="Liu Y."/>
        </authorList>
    </citation>
    <scope>NUCLEOTIDE SEQUENCE [LARGE SCALE GENOMIC DNA]</scope>
    <source>
        <strain evidence="9 10">4Y14</strain>
    </source>
</reference>